<feature type="region of interest" description="Disordered" evidence="1">
    <location>
        <begin position="16"/>
        <end position="36"/>
    </location>
</feature>
<feature type="region of interest" description="Disordered" evidence="1">
    <location>
        <begin position="132"/>
        <end position="155"/>
    </location>
</feature>
<protein>
    <submittedName>
        <fullName evidence="2">T9SS type A sorting domain-containing protein</fullName>
    </submittedName>
</protein>
<gene>
    <name evidence="2" type="ORF">E6K79_09675</name>
</gene>
<evidence type="ECO:0000313" key="3">
    <source>
        <dbReference type="Proteomes" id="UP000317691"/>
    </source>
</evidence>
<reference evidence="2 3" key="1">
    <citation type="journal article" date="2019" name="Nat. Microbiol.">
        <title>Mediterranean grassland soil C-N compound turnover is dependent on rainfall and depth, and is mediated by genomically divergent microorganisms.</title>
        <authorList>
            <person name="Diamond S."/>
            <person name="Andeer P.F."/>
            <person name="Li Z."/>
            <person name="Crits-Christoph A."/>
            <person name="Burstein D."/>
            <person name="Anantharaman K."/>
            <person name="Lane K.R."/>
            <person name="Thomas B.C."/>
            <person name="Pan C."/>
            <person name="Northen T.R."/>
            <person name="Banfield J.F."/>
        </authorList>
    </citation>
    <scope>NUCLEOTIDE SEQUENCE [LARGE SCALE GENOMIC DNA]</scope>
    <source>
        <strain evidence="2">WS_9</strain>
    </source>
</reference>
<sequence length="981" mass="106200">MLLALLAPEAIAAAPKSGAGNVRRPPTIRRSAAATDNSGRVDANNLDMFLTNHGSFGWDLSTSEPGLRYPKGTTKTALFAAGIWVGAQVNDTVRTCIAEYSQEYAPGPMYNGTFQVDQPTFKNYRLEANNTTSDDYLNWPSQPAPSGQGAPVDTLGNPLLQGDLTLWSVYNDADPGRHTNGSAGRTKPLGLEIQQSTFAFARGGALGNIIFIKFRMINKGANNLDSTYVSIWADPDLGDASDDLVGCDTTLSLGYCYNETNNDAVYGGACPAVGFDFFRGPIVQVSPGVYDTLGMTSFNKYINGEDPTSATEAYHLMQGRKKDGSALHENDNPLDPITTFQFPGDPVAPSGWLDGGGNDRRMQLSTGPFTMAPGDTQDVVCALIVGQGSNNISSITDLKQKDAAAQVVFDLNFDIPSPPPNPTVYVHPLDRGIRLIWGKEPVGTNSENLNLGQDFHFEGFRVWQFPSNNAGFPPKVVATFDVDDSVGPIYSDLFNSAKGGVERNLVISGTNSGLQFALDLTNDALRGGRLINNRDYYFAVTSYSFDVNNTSTYFLGPNPIGTIAEVLESGFKIQTATPRGSNAVLTVAGTQTAGDRVGHRVSVEQLDQNALSDSLYRVTFAADESWTLANAVTGDTVLAAQTNTSGDFDYPIVLGFMPRVIAATKPASIFQHLAAGDSLDLGNGGADSAGVYTLDNEIGAGIDGFNFGDGTNHDYEIRILPDTTEFCWEYNFGDPSPQATFKCPFAIYDMGACSFQDPSDDFKATAMIRDDDGSGSWTWGDRLYIRDIPYASVPWGTVGLQSTDVNPANDDQTLGRFGFEPFNTAFTDNNALPPSSRLIVRGGRLCPQDVFQFRLVPVGKAPGTIVANDIKKILAVPNPYYAHSAYELNQFDRVMKFTNIPAAKKVTIRIFNMDGDLVRTIQRVASTADEMARAEIRWNLNSDNNLPVASGIYIYRVDVDGVGSKTDRLAVFIERERLDNY</sequence>
<comment type="caution">
    <text evidence="2">The sequence shown here is derived from an EMBL/GenBank/DDBJ whole genome shotgun (WGS) entry which is preliminary data.</text>
</comment>
<dbReference type="Gene3D" id="2.60.40.4070">
    <property type="match status" value="1"/>
</dbReference>
<organism evidence="2 3">
    <name type="scientific">Eiseniibacteriota bacterium</name>
    <dbReference type="NCBI Taxonomy" id="2212470"/>
    <lineage>
        <taxon>Bacteria</taxon>
        <taxon>Candidatus Eiseniibacteriota</taxon>
    </lineage>
</organism>
<name>A0A538TJT5_UNCEI</name>
<evidence type="ECO:0000313" key="2">
    <source>
        <dbReference type="EMBL" id="TMQ63886.1"/>
    </source>
</evidence>
<dbReference type="EMBL" id="VBOZ01000029">
    <property type="protein sequence ID" value="TMQ63886.1"/>
    <property type="molecule type" value="Genomic_DNA"/>
</dbReference>
<evidence type="ECO:0000256" key="1">
    <source>
        <dbReference type="SAM" id="MobiDB-lite"/>
    </source>
</evidence>
<feature type="compositionally biased region" description="Polar residues" evidence="1">
    <location>
        <begin position="132"/>
        <end position="145"/>
    </location>
</feature>
<dbReference type="AlphaFoldDB" id="A0A538TJT5"/>
<dbReference type="Proteomes" id="UP000317691">
    <property type="component" value="Unassembled WGS sequence"/>
</dbReference>
<accession>A0A538TJT5</accession>
<proteinExistence type="predicted"/>